<dbReference type="EMBL" id="VDES01000002">
    <property type="protein sequence ID" value="MBA1374415.1"/>
    <property type="molecule type" value="Genomic_DNA"/>
</dbReference>
<dbReference type="AlphaFoldDB" id="A0A7V8RDT7"/>
<name>A0A7V8RDT7_9SPHN</name>
<organism evidence="1 2">
    <name type="scientific">Sphingomonas ursincola</name>
    <dbReference type="NCBI Taxonomy" id="56361"/>
    <lineage>
        <taxon>Bacteria</taxon>
        <taxon>Pseudomonadati</taxon>
        <taxon>Pseudomonadota</taxon>
        <taxon>Alphaproteobacteria</taxon>
        <taxon>Sphingomonadales</taxon>
        <taxon>Sphingomonadaceae</taxon>
        <taxon>Sphingomonas</taxon>
    </lineage>
</organism>
<dbReference type="RefSeq" id="WP_066284152.1">
    <property type="nucleotide sequence ID" value="NZ_BAAAGB010000001.1"/>
</dbReference>
<dbReference type="Proteomes" id="UP000589292">
    <property type="component" value="Unassembled WGS sequence"/>
</dbReference>
<evidence type="ECO:0000313" key="2">
    <source>
        <dbReference type="Proteomes" id="UP000589292"/>
    </source>
</evidence>
<comment type="caution">
    <text evidence="1">The sequence shown here is derived from an EMBL/GenBank/DDBJ whole genome shotgun (WGS) entry which is preliminary data.</text>
</comment>
<protein>
    <submittedName>
        <fullName evidence="1">Uncharacterized protein</fullName>
    </submittedName>
</protein>
<evidence type="ECO:0000313" key="1">
    <source>
        <dbReference type="EMBL" id="MBA1374415.1"/>
    </source>
</evidence>
<reference evidence="1 2" key="1">
    <citation type="journal article" date="1994" name="Int. J. Syst. Bacteriol.">
        <title>Phylogenetic positions of novel aerobic, bacteriochlorophyll a-containing bacteria and description of Roseococcus thiosulfatophilus gen. nov., sp. nov., Erythromicrobium ramosum gen. nov., sp. nov., and Erythrobacter litoralis sp. nov.</title>
        <authorList>
            <person name="Yurkov V."/>
            <person name="Stackebrandt E."/>
            <person name="Holmes A."/>
            <person name="Fuerst J.A."/>
            <person name="Hugenholtz P."/>
            <person name="Golecki J."/>
            <person name="Gad'on N."/>
            <person name="Gorlenko V.M."/>
            <person name="Kompantseva E.I."/>
            <person name="Drews G."/>
        </authorList>
    </citation>
    <scope>NUCLEOTIDE SEQUENCE [LARGE SCALE GENOMIC DNA]</scope>
    <source>
        <strain evidence="1 2">KR-99</strain>
    </source>
</reference>
<proteinExistence type="predicted"/>
<gene>
    <name evidence="1" type="ORF">FG486_08695</name>
</gene>
<sequence length="153" mass="17277">MGSWEGELGYLDYSANRWFGIPVKTRIIDQGDGATMLRVSDFDDGPKVGIVRITTGELFDEKADTVSVATFRKGRAVEVMTYAIRIDPGSRDATHWTMVEETKASDDNRPATLRLTTVRDGDKVETLKEVDFLDDDKSEWLTRNRTRLTRVGD</sequence>
<accession>A0A7V8RDT7</accession>
<keyword evidence="2" id="KW-1185">Reference proteome</keyword>